<dbReference type="Gene3D" id="3.40.50.150">
    <property type="entry name" value="Vaccinia Virus protein VP39"/>
    <property type="match status" value="1"/>
</dbReference>
<dbReference type="CDD" id="cd02440">
    <property type="entry name" value="AdoMet_MTases"/>
    <property type="match status" value="1"/>
</dbReference>
<dbReference type="SUPFAM" id="SSF53335">
    <property type="entry name" value="S-adenosyl-L-methionine-dependent methyltransferases"/>
    <property type="match status" value="1"/>
</dbReference>
<reference evidence="5 6" key="1">
    <citation type="submission" date="2019-03" db="EMBL/GenBank/DDBJ databases">
        <title>Freshwater and sediment microbial communities from various areas in North America, analyzing microbe dynamics in response to fracking.</title>
        <authorList>
            <person name="Lamendella R."/>
        </authorList>
    </citation>
    <scope>NUCLEOTIDE SEQUENCE [LARGE SCALE GENOMIC DNA]</scope>
    <source>
        <strain evidence="5 6">6_TX</strain>
    </source>
</reference>
<comment type="caution">
    <text evidence="5">The sequence shown here is derived from an EMBL/GenBank/DDBJ whole genome shotgun (WGS) entry which is preliminary data.</text>
</comment>
<dbReference type="GO" id="GO:0008168">
    <property type="term" value="F:methyltransferase activity"/>
    <property type="evidence" value="ECO:0007669"/>
    <property type="project" value="UniProtKB-KW"/>
</dbReference>
<sequence>MVYREEVPFVHLPSERMNINERPPHHTTHPQLSPRRQMALFARNFFKHPKMLGSIIPSSPYLVRRMLNHVDWQRAEVLVEYGPGVGTFTKEILRQMRPDAVLIVLETNGDFVDYLQQAYPDPRLQVVHGSAADVQQIIEERGLASVDYVIAGIPFSTLPAEVGEAILNATRQVISTNGAFLLYQFSPNLFSTLRRIFSDVSREFEPFNFLPAHIYHCR</sequence>
<gene>
    <name evidence="5" type="ORF">DFO67_10644</name>
</gene>
<name>A0A4R8G3W2_9GAMM</name>
<dbReference type="GO" id="GO:0032259">
    <property type="term" value="P:methylation"/>
    <property type="evidence" value="ECO:0007669"/>
    <property type="project" value="UniProtKB-KW"/>
</dbReference>
<proteinExistence type="predicted"/>
<dbReference type="EMBL" id="SOEC01000006">
    <property type="protein sequence ID" value="TDX29806.1"/>
    <property type="molecule type" value="Genomic_DNA"/>
</dbReference>
<keyword evidence="2 5" id="KW-0808">Transferase</keyword>
<evidence type="ECO:0000313" key="5">
    <source>
        <dbReference type="EMBL" id="TDX29806.1"/>
    </source>
</evidence>
<dbReference type="Proteomes" id="UP000294489">
    <property type="component" value="Unassembled WGS sequence"/>
</dbReference>
<dbReference type="Pfam" id="PF00398">
    <property type="entry name" value="RrnaAD"/>
    <property type="match status" value="1"/>
</dbReference>
<accession>A0A4R8G3W2</accession>
<protein>
    <submittedName>
        <fullName evidence="5">Phospholipid N-methyltransferase</fullName>
    </submittedName>
</protein>
<keyword evidence="3" id="KW-0949">S-adenosyl-L-methionine</keyword>
<evidence type="ECO:0000256" key="2">
    <source>
        <dbReference type="ARBA" id="ARBA00022679"/>
    </source>
</evidence>
<dbReference type="InterPro" id="IPR029063">
    <property type="entry name" value="SAM-dependent_MTases_sf"/>
</dbReference>
<evidence type="ECO:0000256" key="4">
    <source>
        <dbReference type="ARBA" id="ARBA00022884"/>
    </source>
</evidence>
<organism evidence="5 6">
    <name type="scientific">Modicisalibacter xianhensis</name>
    <dbReference type="NCBI Taxonomy" id="442341"/>
    <lineage>
        <taxon>Bacteria</taxon>
        <taxon>Pseudomonadati</taxon>
        <taxon>Pseudomonadota</taxon>
        <taxon>Gammaproteobacteria</taxon>
        <taxon>Oceanospirillales</taxon>
        <taxon>Halomonadaceae</taxon>
        <taxon>Modicisalibacter</taxon>
    </lineage>
</organism>
<keyword evidence="1 5" id="KW-0489">Methyltransferase</keyword>
<dbReference type="AlphaFoldDB" id="A0A4R8G3W2"/>
<evidence type="ECO:0000313" key="6">
    <source>
        <dbReference type="Proteomes" id="UP000294489"/>
    </source>
</evidence>
<keyword evidence="4" id="KW-0694">RNA-binding</keyword>
<dbReference type="GO" id="GO:0003723">
    <property type="term" value="F:RNA binding"/>
    <property type="evidence" value="ECO:0007669"/>
    <property type="project" value="UniProtKB-KW"/>
</dbReference>
<evidence type="ECO:0000256" key="3">
    <source>
        <dbReference type="ARBA" id="ARBA00022691"/>
    </source>
</evidence>
<evidence type="ECO:0000256" key="1">
    <source>
        <dbReference type="ARBA" id="ARBA00022603"/>
    </source>
</evidence>
<dbReference type="InterPro" id="IPR001737">
    <property type="entry name" value="KsgA/Erm"/>
</dbReference>